<gene>
    <name evidence="2" type="ORF">K469DRAFT_683909</name>
</gene>
<feature type="region of interest" description="Disordered" evidence="1">
    <location>
        <begin position="58"/>
        <end position="87"/>
    </location>
</feature>
<evidence type="ECO:0000256" key="1">
    <source>
        <dbReference type="SAM" id="MobiDB-lite"/>
    </source>
</evidence>
<evidence type="ECO:0000313" key="3">
    <source>
        <dbReference type="Proteomes" id="UP000800200"/>
    </source>
</evidence>
<reference evidence="2" key="1">
    <citation type="journal article" date="2020" name="Stud. Mycol.">
        <title>101 Dothideomycetes genomes: a test case for predicting lifestyles and emergence of pathogens.</title>
        <authorList>
            <person name="Haridas S."/>
            <person name="Albert R."/>
            <person name="Binder M."/>
            <person name="Bloem J."/>
            <person name="Labutti K."/>
            <person name="Salamov A."/>
            <person name="Andreopoulos B."/>
            <person name="Baker S."/>
            <person name="Barry K."/>
            <person name="Bills G."/>
            <person name="Bluhm B."/>
            <person name="Cannon C."/>
            <person name="Castanera R."/>
            <person name="Culley D."/>
            <person name="Daum C."/>
            <person name="Ezra D."/>
            <person name="Gonzalez J."/>
            <person name="Henrissat B."/>
            <person name="Kuo A."/>
            <person name="Liang C."/>
            <person name="Lipzen A."/>
            <person name="Lutzoni F."/>
            <person name="Magnuson J."/>
            <person name="Mondo S."/>
            <person name="Nolan M."/>
            <person name="Ohm R."/>
            <person name="Pangilinan J."/>
            <person name="Park H.-J."/>
            <person name="Ramirez L."/>
            <person name="Alfaro M."/>
            <person name="Sun H."/>
            <person name="Tritt A."/>
            <person name="Yoshinaga Y."/>
            <person name="Zwiers L.-H."/>
            <person name="Turgeon B."/>
            <person name="Goodwin S."/>
            <person name="Spatafora J."/>
            <person name="Crous P."/>
            <person name="Grigoriev I."/>
        </authorList>
    </citation>
    <scope>NUCLEOTIDE SEQUENCE</scope>
    <source>
        <strain evidence="2">CBS 207.26</strain>
    </source>
</reference>
<sequence>MARTKGAKAIPKTQRAALVAIDQSTAKKHIAAAKAQKVQNGPGFNIYEDPDDFNHIKQPGKPELLPEESKPRMFEHAPEDKENAEKPRDIIAEETHDDFVSYSTIKKAFYDEGYH</sequence>
<accession>A0A6A6D7V0</accession>
<dbReference type="EMBL" id="ML994731">
    <property type="protein sequence ID" value="KAF2175501.1"/>
    <property type="molecule type" value="Genomic_DNA"/>
</dbReference>
<organism evidence="2 3">
    <name type="scientific">Zopfia rhizophila CBS 207.26</name>
    <dbReference type="NCBI Taxonomy" id="1314779"/>
    <lineage>
        <taxon>Eukaryota</taxon>
        <taxon>Fungi</taxon>
        <taxon>Dikarya</taxon>
        <taxon>Ascomycota</taxon>
        <taxon>Pezizomycotina</taxon>
        <taxon>Dothideomycetes</taxon>
        <taxon>Dothideomycetes incertae sedis</taxon>
        <taxon>Zopfiaceae</taxon>
        <taxon>Zopfia</taxon>
    </lineage>
</organism>
<proteinExistence type="predicted"/>
<feature type="compositionally biased region" description="Basic and acidic residues" evidence="1">
    <location>
        <begin position="67"/>
        <end position="87"/>
    </location>
</feature>
<name>A0A6A6D7V0_9PEZI</name>
<dbReference type="AlphaFoldDB" id="A0A6A6D7V0"/>
<dbReference type="Proteomes" id="UP000800200">
    <property type="component" value="Unassembled WGS sequence"/>
</dbReference>
<evidence type="ECO:0000313" key="2">
    <source>
        <dbReference type="EMBL" id="KAF2175501.1"/>
    </source>
</evidence>
<protein>
    <submittedName>
        <fullName evidence="2">Uncharacterized protein</fullName>
    </submittedName>
</protein>
<keyword evidence="3" id="KW-1185">Reference proteome</keyword>